<dbReference type="GO" id="GO:0034194">
    <property type="term" value="P:D-galactonate catabolic process"/>
    <property type="evidence" value="ECO:0007669"/>
    <property type="project" value="InterPro"/>
</dbReference>
<proteinExistence type="predicted"/>
<gene>
    <name evidence="1" type="ORF">DL238_15830</name>
</gene>
<dbReference type="Gene3D" id="3.30.420.300">
    <property type="entry name" value="2-keto-3-deoxy-galactonokinase, substrate binding domain"/>
    <property type="match status" value="1"/>
</dbReference>
<dbReference type="Proteomes" id="UP000254101">
    <property type="component" value="Unassembled WGS sequence"/>
</dbReference>
<dbReference type="EMBL" id="QRBB01000007">
    <property type="protein sequence ID" value="RDS75652.1"/>
    <property type="molecule type" value="Genomic_DNA"/>
</dbReference>
<dbReference type="InterPro" id="IPR042258">
    <property type="entry name" value="DGOK_N"/>
</dbReference>
<keyword evidence="1" id="KW-0808">Transferase</keyword>
<dbReference type="GO" id="GO:0008671">
    <property type="term" value="F:2-dehydro-3-deoxygalactonokinase activity"/>
    <property type="evidence" value="ECO:0007669"/>
    <property type="project" value="InterPro"/>
</dbReference>
<dbReference type="InterPro" id="IPR007729">
    <property type="entry name" value="DGOK"/>
</dbReference>
<comment type="caution">
    <text evidence="1">The sequence shown here is derived from an EMBL/GenBank/DDBJ whole genome shotgun (WGS) entry which is preliminary data.</text>
</comment>
<sequence>MQADGLIVSDRVDDRGVMAVAPDRFVDEFETLRARCGDLPIVAAGMIGSNRGLRETPYCAAPASLGDLAAAAVEVLDRVHLVPGISLSGAGGPDVMRGEEVQVLGAQNAGLVDGAALFCQPGTHNKWIETDGQRIVSFATAMTGELFALLKSHSILSAMLTAEVCDGPAFREGLARGADERDLPTSLFQARAAVLLGERPAEETASYVSGILIGADVGSRERLSQREVFLLSAGSLADLYAVAIGQAGGTVRPLDAKTAFAAGIHAIRTQLS</sequence>
<protein>
    <submittedName>
        <fullName evidence="1">2-oxo-3-deoxygalactonate kinase</fullName>
    </submittedName>
</protein>
<evidence type="ECO:0000313" key="2">
    <source>
        <dbReference type="Proteomes" id="UP000254101"/>
    </source>
</evidence>
<reference evidence="1 2" key="1">
    <citation type="submission" date="2018-07" db="EMBL/GenBank/DDBJ databases">
        <title>Erythrobacter nanhaiensis sp. nov., a novel member of the genus Erythrobacter isolated from the South China Sea.</title>
        <authorList>
            <person name="Chen X."/>
            <person name="Liu J."/>
        </authorList>
    </citation>
    <scope>NUCLEOTIDE SEQUENCE [LARGE SCALE GENOMIC DNA]</scope>
    <source>
        <strain evidence="1 2">S-5</strain>
    </source>
</reference>
<dbReference type="Pfam" id="PF05035">
    <property type="entry name" value="DGOK"/>
    <property type="match status" value="1"/>
</dbReference>
<keyword evidence="1" id="KW-0418">Kinase</keyword>
<evidence type="ECO:0000313" key="1">
    <source>
        <dbReference type="EMBL" id="RDS75652.1"/>
    </source>
</evidence>
<dbReference type="Gene3D" id="3.30.420.310">
    <property type="entry name" value="2-keto-3-deoxy-galactonokinase, C-terminal domain"/>
    <property type="match status" value="1"/>
</dbReference>
<accession>A0A395LFV0</accession>
<organism evidence="1 2">
    <name type="scientific">Alteriqipengyuania lutimaris</name>
    <dbReference type="NCBI Taxonomy" id="1538146"/>
    <lineage>
        <taxon>Bacteria</taxon>
        <taxon>Pseudomonadati</taxon>
        <taxon>Pseudomonadota</taxon>
        <taxon>Alphaproteobacteria</taxon>
        <taxon>Sphingomonadales</taxon>
        <taxon>Erythrobacteraceae</taxon>
        <taxon>Alteriqipengyuania</taxon>
    </lineage>
</organism>
<keyword evidence="2" id="KW-1185">Reference proteome</keyword>
<name>A0A395LFV0_9SPHN</name>
<dbReference type="InterPro" id="IPR042257">
    <property type="entry name" value="DGOK_C"/>
</dbReference>
<dbReference type="AlphaFoldDB" id="A0A395LFV0"/>
<dbReference type="OrthoDB" id="256574at2"/>